<gene>
    <name evidence="2" type="ORF">LAWI1_G001192</name>
</gene>
<accession>A0A559MD63</accession>
<proteinExistence type="predicted"/>
<keyword evidence="1" id="KW-0472">Membrane</keyword>
<evidence type="ECO:0000313" key="2">
    <source>
        <dbReference type="EMBL" id="TVY90898.1"/>
    </source>
</evidence>
<dbReference type="EMBL" id="QGML01000710">
    <property type="protein sequence ID" value="TVY90898.1"/>
    <property type="molecule type" value="Genomic_DNA"/>
</dbReference>
<feature type="transmembrane region" description="Helical" evidence="1">
    <location>
        <begin position="85"/>
        <end position="108"/>
    </location>
</feature>
<dbReference type="Proteomes" id="UP000315522">
    <property type="component" value="Unassembled WGS sequence"/>
</dbReference>
<protein>
    <submittedName>
        <fullName evidence="2">Uncharacterized protein</fullName>
    </submittedName>
</protein>
<dbReference type="AlphaFoldDB" id="A0A559MD63"/>
<evidence type="ECO:0000313" key="3">
    <source>
        <dbReference type="Proteomes" id="UP000315522"/>
    </source>
</evidence>
<feature type="transmembrane region" description="Helical" evidence="1">
    <location>
        <begin position="5"/>
        <end position="27"/>
    </location>
</feature>
<reference evidence="2 3" key="1">
    <citation type="submission" date="2018-05" db="EMBL/GenBank/DDBJ databases">
        <title>Genome sequencing and assembly of the regulated plant pathogen Lachnellula willkommii and related sister species for the development of diagnostic species identification markers.</title>
        <authorList>
            <person name="Giroux E."/>
            <person name="Bilodeau G."/>
        </authorList>
    </citation>
    <scope>NUCLEOTIDE SEQUENCE [LARGE SCALE GENOMIC DNA]</scope>
    <source>
        <strain evidence="2 3">CBS 172.35</strain>
    </source>
</reference>
<name>A0A559MD63_9HELO</name>
<feature type="transmembrane region" description="Helical" evidence="1">
    <location>
        <begin position="158"/>
        <end position="183"/>
    </location>
</feature>
<keyword evidence="3" id="KW-1185">Reference proteome</keyword>
<dbReference type="Gene3D" id="1.20.140.150">
    <property type="match status" value="1"/>
</dbReference>
<comment type="caution">
    <text evidence="2">The sequence shown here is derived from an EMBL/GenBank/DDBJ whole genome shotgun (WGS) entry which is preliminary data.</text>
</comment>
<sequence length="200" mass="22435">MTRVLVYNTALVAFVAATAMTFASIFIPDWITWDVTTQSGAHNTRIIGLHRSCTTTPLENRCVHFPQKDDCDGDDRYFCSMWRSVGFLMSFAAVFELVTIVAYCVVLVGGKQKRETGWKVLAFMLMLVGIVQCAAMAIVAYLYDNDDRFFVGWKLDKAWILCTVSWCIAVISAAFLSLSAYAFPPEGGYELIPSERYVDN</sequence>
<evidence type="ECO:0000256" key="1">
    <source>
        <dbReference type="SAM" id="Phobius"/>
    </source>
</evidence>
<organism evidence="2 3">
    <name type="scientific">Lachnellula willkommii</name>
    <dbReference type="NCBI Taxonomy" id="215461"/>
    <lineage>
        <taxon>Eukaryota</taxon>
        <taxon>Fungi</taxon>
        <taxon>Dikarya</taxon>
        <taxon>Ascomycota</taxon>
        <taxon>Pezizomycotina</taxon>
        <taxon>Leotiomycetes</taxon>
        <taxon>Helotiales</taxon>
        <taxon>Lachnaceae</taxon>
        <taxon>Lachnellula</taxon>
    </lineage>
</organism>
<keyword evidence="1" id="KW-0812">Transmembrane</keyword>
<keyword evidence="1" id="KW-1133">Transmembrane helix</keyword>
<feature type="transmembrane region" description="Helical" evidence="1">
    <location>
        <begin position="120"/>
        <end position="143"/>
    </location>
</feature>